<keyword evidence="1" id="KW-0805">Transcription regulation</keyword>
<dbReference type="InterPro" id="IPR001647">
    <property type="entry name" value="HTH_TetR"/>
</dbReference>
<dbReference type="InterPro" id="IPR009057">
    <property type="entry name" value="Homeodomain-like_sf"/>
</dbReference>
<keyword evidence="2 4" id="KW-0238">DNA-binding</keyword>
<evidence type="ECO:0000256" key="5">
    <source>
        <dbReference type="SAM" id="MobiDB-lite"/>
    </source>
</evidence>
<dbReference type="InterPro" id="IPR036271">
    <property type="entry name" value="Tet_transcr_reg_TetR-rel_C_sf"/>
</dbReference>
<protein>
    <submittedName>
        <fullName evidence="7">TetR/AcrR family transcriptional regulator</fullName>
    </submittedName>
</protein>
<name>A0ABT1A744_9PSEU</name>
<dbReference type="EMBL" id="JAGSOV010000059">
    <property type="protein sequence ID" value="MCO1658837.1"/>
    <property type="molecule type" value="Genomic_DNA"/>
</dbReference>
<accession>A0ABT1A744</accession>
<comment type="caution">
    <text evidence="7">The sequence shown here is derived from an EMBL/GenBank/DDBJ whole genome shotgun (WGS) entry which is preliminary data.</text>
</comment>
<organism evidence="7 8">
    <name type="scientific">Pseudonocardia humida</name>
    <dbReference type="NCBI Taxonomy" id="2800819"/>
    <lineage>
        <taxon>Bacteria</taxon>
        <taxon>Bacillati</taxon>
        <taxon>Actinomycetota</taxon>
        <taxon>Actinomycetes</taxon>
        <taxon>Pseudonocardiales</taxon>
        <taxon>Pseudonocardiaceae</taxon>
        <taxon>Pseudonocardia</taxon>
    </lineage>
</organism>
<dbReference type="Proteomes" id="UP001165283">
    <property type="component" value="Unassembled WGS sequence"/>
</dbReference>
<dbReference type="Pfam" id="PF00440">
    <property type="entry name" value="TetR_N"/>
    <property type="match status" value="1"/>
</dbReference>
<dbReference type="PANTHER" id="PTHR30055">
    <property type="entry name" value="HTH-TYPE TRANSCRIPTIONAL REGULATOR RUTR"/>
    <property type="match status" value="1"/>
</dbReference>
<evidence type="ECO:0000256" key="4">
    <source>
        <dbReference type="PROSITE-ProRule" id="PRU00335"/>
    </source>
</evidence>
<sequence>MARRADPTPDVPGTRLPPELHRVWGVAPPPATRGPRAGFGVERIVATAVELGDARGLAAITLTGVARGLGVTTTALYRHLDSRDELHVLARDHALGRPDPEPPGGSWSAGAAAWALALRARYAAHPWLADLPVRLPVTPNALAWFDALLGVLRRGPFDPPGRLRAAALLDGHVRAAAVAARDLAAPGPPLQPGSALVATLGALLAERGLSRAAAVVDAGLYGEPAGHGTDDDFRHGLDTILAGLAARAGETVHGGAPHPG</sequence>
<dbReference type="PANTHER" id="PTHR30055:SF151">
    <property type="entry name" value="TRANSCRIPTIONAL REGULATORY PROTEIN"/>
    <property type="match status" value="1"/>
</dbReference>
<gene>
    <name evidence="7" type="ORF">KDL28_27580</name>
</gene>
<dbReference type="InterPro" id="IPR004111">
    <property type="entry name" value="Repressor_TetR_C"/>
</dbReference>
<evidence type="ECO:0000256" key="3">
    <source>
        <dbReference type="ARBA" id="ARBA00023163"/>
    </source>
</evidence>
<dbReference type="RefSeq" id="WP_252443198.1">
    <property type="nucleotide sequence ID" value="NZ_JAGSOV010000059.1"/>
</dbReference>
<dbReference type="InterPro" id="IPR050109">
    <property type="entry name" value="HTH-type_TetR-like_transc_reg"/>
</dbReference>
<proteinExistence type="predicted"/>
<evidence type="ECO:0000256" key="2">
    <source>
        <dbReference type="ARBA" id="ARBA00023125"/>
    </source>
</evidence>
<dbReference type="Gene3D" id="1.10.10.60">
    <property type="entry name" value="Homeodomain-like"/>
    <property type="match status" value="1"/>
</dbReference>
<dbReference type="PROSITE" id="PS50977">
    <property type="entry name" value="HTH_TETR_2"/>
    <property type="match status" value="1"/>
</dbReference>
<evidence type="ECO:0000256" key="1">
    <source>
        <dbReference type="ARBA" id="ARBA00023015"/>
    </source>
</evidence>
<feature type="region of interest" description="Disordered" evidence="5">
    <location>
        <begin position="1"/>
        <end position="29"/>
    </location>
</feature>
<keyword evidence="3" id="KW-0804">Transcription</keyword>
<feature type="DNA-binding region" description="H-T-H motif" evidence="4">
    <location>
        <begin position="61"/>
        <end position="80"/>
    </location>
</feature>
<dbReference type="SUPFAM" id="SSF46689">
    <property type="entry name" value="Homeodomain-like"/>
    <property type="match status" value="1"/>
</dbReference>
<dbReference type="Gene3D" id="1.10.357.10">
    <property type="entry name" value="Tetracycline Repressor, domain 2"/>
    <property type="match status" value="1"/>
</dbReference>
<reference evidence="7" key="1">
    <citation type="submission" date="2021-04" db="EMBL/GenBank/DDBJ databases">
        <title>Pseudonocardia sp. nov., isolated from sandy soil of mangrove forest.</title>
        <authorList>
            <person name="Zan Z."/>
            <person name="Huang R."/>
            <person name="Liu W."/>
        </authorList>
    </citation>
    <scope>NUCLEOTIDE SEQUENCE</scope>
    <source>
        <strain evidence="7">S2-4</strain>
    </source>
</reference>
<dbReference type="Pfam" id="PF02909">
    <property type="entry name" value="TetR_C_1"/>
    <property type="match status" value="1"/>
</dbReference>
<keyword evidence="8" id="KW-1185">Reference proteome</keyword>
<evidence type="ECO:0000313" key="7">
    <source>
        <dbReference type="EMBL" id="MCO1658837.1"/>
    </source>
</evidence>
<dbReference type="SUPFAM" id="SSF48498">
    <property type="entry name" value="Tetracyclin repressor-like, C-terminal domain"/>
    <property type="match status" value="1"/>
</dbReference>
<feature type="domain" description="HTH tetR-type" evidence="6">
    <location>
        <begin position="38"/>
        <end position="98"/>
    </location>
</feature>
<evidence type="ECO:0000313" key="8">
    <source>
        <dbReference type="Proteomes" id="UP001165283"/>
    </source>
</evidence>
<evidence type="ECO:0000259" key="6">
    <source>
        <dbReference type="PROSITE" id="PS50977"/>
    </source>
</evidence>